<evidence type="ECO:0000313" key="3">
    <source>
        <dbReference type="Proteomes" id="UP000823749"/>
    </source>
</evidence>
<keyword evidence="3" id="KW-1185">Reference proteome</keyword>
<accession>A0AAV6JXJ9</accession>
<sequence length="1182" mass="130820">MAVAFQGFSIREYVSKMRSVDVAKCWPFDGETDEGFLPPITVAKFRWWSDELGLVRLESEEREMVLGESSRRDAVEVGLSEEIGFDCKGNDERSHVKMKAKSRAPKKRSIVEIFAVAPQVERVEDEDDEEEEEEEGGSSRENEVHNPKVLALCDVSSDSKSKEKMKKKKKKKKKAKLKDETVSNFKKQKGMSKVKNKNKERDCAHLLVKPIAKKKEKPHKLKLQSRVVLCSKPNSSFCIEGLAKGIPDAVSTREKKPTVKCLATQKKKLGKPSKLVKHKKSGFHVRGILKNHKKGFVGEHSTLCNSQISGQFSQYSTPQSDRHVRFSDMNDIRGPKSKPPPSQCPKWLSVSSSNSNAFSAASTKDHETERGKNLTIAEVNESVEEDVSISTNNETEVQVKPSSTRKLFDKQNFLKPPMGHEEHFSKGSVTVNQVAPNNENFGTFNQGYRDSSHDPSYDCSPRFPSLLKQRYDPVVHTEVRADIVRASNCMSDGLIESHSTDLIHTAAAAACSLEYVKSSSHPSPSSFAMNGNENGKLSFPPQTTNVTYPNHAMQYQSFCHFTPKELMRSISSFPDWKQRAAMGEGKCVDQGFFGLPLNSQGELIPLNSSGAVTGSSYLALPNFTVRNNGGALTKDQINVFPVCSSMKGNLNFPVTSRTGQSSIQGTGVHCFDPARESNQSVYDLASDLELVKNNNIHYGHKQYNQVQTQIGDGKGFQQGNPNDVAIHVSQPTMRLMGKEFTVGRSSQDLQAFEDGKIWTDKQIIAEHRPSNTAIGCSSLERLLPGSGKLKENVPYLSEFHIYQASQNGPLMKPPASMFSHPYHTYGSRVSTLHPYIPSSASRPLYSPAPLFRDSFTIGYESSKANSQIQMFASTPQGFMSHMTSKSADLQNRQQLPHATKSAMELPFLHPDSGEHVQPSWLRNPPTSLPPWLINATQQKETPIGSFHSYLDVGGGNHASTMYGSNFQPYPHNPAFSDSAAKNSLGPPLMPLCREFIPIASVGKNHGERMKFKERVSPKVSGHRKYIRKRPAARSSSDSPKPTKIPNLMVEEGSGAEKPLNGSMAAVEQVSIRDKPSSTECGETEIRTTDEIEKSGPIRLSAGAKHILKPSSDVNQDNSRATFSSIPFAAATSSGRALEPEMKSAQIYRIIVYYSWAVQFKGNAELFMSRVCICNTCKLAKSC</sequence>
<name>A0AAV6JXJ9_9ERIC</name>
<comment type="caution">
    <text evidence="2">The sequence shown here is derived from an EMBL/GenBank/DDBJ whole genome shotgun (WGS) entry which is preliminary data.</text>
</comment>
<dbReference type="PANTHER" id="PTHR36892">
    <property type="entry name" value="OS01G0201800 PROTEIN"/>
    <property type="match status" value="1"/>
</dbReference>
<reference evidence="2 3" key="1">
    <citation type="submission" date="2020-08" db="EMBL/GenBank/DDBJ databases">
        <title>Plant Genome Project.</title>
        <authorList>
            <person name="Zhang R.-G."/>
        </authorList>
    </citation>
    <scope>NUCLEOTIDE SEQUENCE [LARGE SCALE GENOMIC DNA]</scope>
    <source>
        <strain evidence="2">WSP0</strain>
        <tissue evidence="2">Leaf</tissue>
    </source>
</reference>
<feature type="compositionally biased region" description="Basic residues" evidence="1">
    <location>
        <begin position="1020"/>
        <end position="1031"/>
    </location>
</feature>
<dbReference type="Proteomes" id="UP000823749">
    <property type="component" value="Chromosome 6"/>
</dbReference>
<feature type="region of interest" description="Disordered" evidence="1">
    <location>
        <begin position="121"/>
        <end position="198"/>
    </location>
</feature>
<evidence type="ECO:0000256" key="1">
    <source>
        <dbReference type="SAM" id="MobiDB-lite"/>
    </source>
</evidence>
<feature type="compositionally biased region" description="Basic and acidic residues" evidence="1">
    <location>
        <begin position="137"/>
        <end position="146"/>
    </location>
</feature>
<feature type="compositionally biased region" description="Basic residues" evidence="1">
    <location>
        <begin position="163"/>
        <end position="176"/>
    </location>
</feature>
<feature type="region of interest" description="Disordered" evidence="1">
    <location>
        <begin position="327"/>
        <end position="351"/>
    </location>
</feature>
<protein>
    <submittedName>
        <fullName evidence="2">Uncharacterized protein</fullName>
    </submittedName>
</protein>
<dbReference type="AlphaFoldDB" id="A0AAV6JXJ9"/>
<gene>
    <name evidence="2" type="ORF">RHGRI_017353</name>
</gene>
<proteinExistence type="predicted"/>
<organism evidence="2 3">
    <name type="scientific">Rhododendron griersonianum</name>
    <dbReference type="NCBI Taxonomy" id="479676"/>
    <lineage>
        <taxon>Eukaryota</taxon>
        <taxon>Viridiplantae</taxon>
        <taxon>Streptophyta</taxon>
        <taxon>Embryophyta</taxon>
        <taxon>Tracheophyta</taxon>
        <taxon>Spermatophyta</taxon>
        <taxon>Magnoliopsida</taxon>
        <taxon>eudicotyledons</taxon>
        <taxon>Gunneridae</taxon>
        <taxon>Pentapetalae</taxon>
        <taxon>asterids</taxon>
        <taxon>Ericales</taxon>
        <taxon>Ericaceae</taxon>
        <taxon>Ericoideae</taxon>
        <taxon>Rhodoreae</taxon>
        <taxon>Rhododendron</taxon>
    </lineage>
</organism>
<dbReference type="PANTHER" id="PTHR36892:SF1">
    <property type="entry name" value="OS05G0518200 PROTEIN"/>
    <property type="match status" value="1"/>
</dbReference>
<feature type="compositionally biased region" description="Basic residues" evidence="1">
    <location>
        <begin position="186"/>
        <end position="196"/>
    </location>
</feature>
<dbReference type="EMBL" id="JACTNZ010000006">
    <property type="protein sequence ID" value="KAG5544862.1"/>
    <property type="molecule type" value="Genomic_DNA"/>
</dbReference>
<evidence type="ECO:0000313" key="2">
    <source>
        <dbReference type="EMBL" id="KAG5544862.1"/>
    </source>
</evidence>
<feature type="compositionally biased region" description="Acidic residues" evidence="1">
    <location>
        <begin position="123"/>
        <end position="136"/>
    </location>
</feature>
<feature type="region of interest" description="Disordered" evidence="1">
    <location>
        <begin position="1015"/>
        <end position="1046"/>
    </location>
</feature>